<protein>
    <submittedName>
        <fullName evidence="1">Uncharacterized protein</fullName>
    </submittedName>
</protein>
<dbReference type="RefSeq" id="WP_343767315.1">
    <property type="nucleotide sequence ID" value="NZ_BAAACF010000001.1"/>
</dbReference>
<organism evidence="1 2">
    <name type="scientific">Clostridium malenominatum</name>
    <dbReference type="NCBI Taxonomy" id="1539"/>
    <lineage>
        <taxon>Bacteria</taxon>
        <taxon>Bacillati</taxon>
        <taxon>Bacillota</taxon>
        <taxon>Clostridia</taxon>
        <taxon>Eubacteriales</taxon>
        <taxon>Clostridiaceae</taxon>
        <taxon>Clostridium</taxon>
    </lineage>
</organism>
<proteinExistence type="predicted"/>
<keyword evidence="2" id="KW-1185">Reference proteome</keyword>
<gene>
    <name evidence="1" type="ORF">GCM10008905_09930</name>
</gene>
<evidence type="ECO:0000313" key="2">
    <source>
        <dbReference type="Proteomes" id="UP001500339"/>
    </source>
</evidence>
<dbReference type="Proteomes" id="UP001500339">
    <property type="component" value="Unassembled WGS sequence"/>
</dbReference>
<dbReference type="EMBL" id="BAAACF010000001">
    <property type="protein sequence ID" value="GAA0720585.1"/>
    <property type="molecule type" value="Genomic_DNA"/>
</dbReference>
<accession>A0ABP3U1X2</accession>
<comment type="caution">
    <text evidence="1">The sequence shown here is derived from an EMBL/GenBank/DDBJ whole genome shotgun (WGS) entry which is preliminary data.</text>
</comment>
<name>A0ABP3U1X2_9CLOT</name>
<sequence length="94" mass="11236">MFKIEDLLSENFSEYPEEVREYLQRFSEDLREALKEELVKHMAEEMLTNIDKLSSILNNGHKGYNNMTTRTLLDLYLEIKKEEDFIMLLESLSK</sequence>
<evidence type="ECO:0000313" key="1">
    <source>
        <dbReference type="EMBL" id="GAA0720585.1"/>
    </source>
</evidence>
<reference evidence="2" key="1">
    <citation type="journal article" date="2019" name="Int. J. Syst. Evol. Microbiol.">
        <title>The Global Catalogue of Microorganisms (GCM) 10K type strain sequencing project: providing services to taxonomists for standard genome sequencing and annotation.</title>
        <authorList>
            <consortium name="The Broad Institute Genomics Platform"/>
            <consortium name="The Broad Institute Genome Sequencing Center for Infectious Disease"/>
            <person name="Wu L."/>
            <person name="Ma J."/>
        </authorList>
    </citation>
    <scope>NUCLEOTIDE SEQUENCE [LARGE SCALE GENOMIC DNA]</scope>
    <source>
        <strain evidence="2">JCM 1405</strain>
    </source>
</reference>